<reference evidence="2" key="1">
    <citation type="submission" date="2020-04" db="EMBL/GenBank/DDBJ databases">
        <title>Draft genome resource of the tomato pathogen Pseudocercospora fuligena.</title>
        <authorList>
            <person name="Zaccaron A."/>
        </authorList>
    </citation>
    <scope>NUCLEOTIDE SEQUENCE</scope>
    <source>
        <strain evidence="2">PF001</strain>
    </source>
</reference>
<evidence type="ECO:0000256" key="1">
    <source>
        <dbReference type="SAM" id="MobiDB-lite"/>
    </source>
</evidence>
<keyword evidence="3" id="KW-1185">Reference proteome</keyword>
<name>A0A8H6RG18_9PEZI</name>
<feature type="compositionally biased region" description="Basic residues" evidence="1">
    <location>
        <begin position="1"/>
        <end position="10"/>
    </location>
</feature>
<evidence type="ECO:0000313" key="2">
    <source>
        <dbReference type="EMBL" id="KAF7189862.1"/>
    </source>
</evidence>
<evidence type="ECO:0000313" key="3">
    <source>
        <dbReference type="Proteomes" id="UP000660729"/>
    </source>
</evidence>
<dbReference type="PANTHER" id="PTHR42085:SF2">
    <property type="entry name" value="F-BOX DOMAIN-CONTAINING PROTEIN"/>
    <property type="match status" value="1"/>
</dbReference>
<comment type="caution">
    <text evidence="2">The sequence shown here is derived from an EMBL/GenBank/DDBJ whole genome shotgun (WGS) entry which is preliminary data.</text>
</comment>
<dbReference type="AlphaFoldDB" id="A0A8H6RG18"/>
<feature type="region of interest" description="Disordered" evidence="1">
    <location>
        <begin position="1"/>
        <end position="29"/>
    </location>
</feature>
<sequence>MLARFRKSSKNKIPQVQPNYPAANTPKEPKRTTFFDLPAEIRNAIYELIAQDLTLILDLNHNKTSKHPSLLLASRQTNKEFSSILLSTATLKVPIIDFNFTTLLSYIKSGGLPPNKSKSLFSNPNLIITLQLKKCRSDVYANVKTWCETSTQERGLWGYELREKAGTNSMHLEWFSARVRVLQQRVESAQAKGEAGRILEVLGEAMRDVQIYAGGFGQGFGDAFVEIAARRRI</sequence>
<accession>A0A8H6RG18</accession>
<dbReference type="PANTHER" id="PTHR42085">
    <property type="entry name" value="F-BOX DOMAIN-CONTAINING PROTEIN"/>
    <property type="match status" value="1"/>
</dbReference>
<dbReference type="EMBL" id="JABCIY010000177">
    <property type="protein sequence ID" value="KAF7189862.1"/>
    <property type="molecule type" value="Genomic_DNA"/>
</dbReference>
<dbReference type="InterPro" id="IPR038883">
    <property type="entry name" value="AN11006-like"/>
</dbReference>
<proteinExistence type="predicted"/>
<dbReference type="Proteomes" id="UP000660729">
    <property type="component" value="Unassembled WGS sequence"/>
</dbReference>
<gene>
    <name evidence="2" type="ORF">HII31_08684</name>
</gene>
<dbReference type="OrthoDB" id="3864028at2759"/>
<organism evidence="2 3">
    <name type="scientific">Pseudocercospora fuligena</name>
    <dbReference type="NCBI Taxonomy" id="685502"/>
    <lineage>
        <taxon>Eukaryota</taxon>
        <taxon>Fungi</taxon>
        <taxon>Dikarya</taxon>
        <taxon>Ascomycota</taxon>
        <taxon>Pezizomycotina</taxon>
        <taxon>Dothideomycetes</taxon>
        <taxon>Dothideomycetidae</taxon>
        <taxon>Mycosphaerellales</taxon>
        <taxon>Mycosphaerellaceae</taxon>
        <taxon>Pseudocercospora</taxon>
    </lineage>
</organism>
<protein>
    <submittedName>
        <fullName evidence="2">Uncharacterized protein</fullName>
    </submittedName>
</protein>